<dbReference type="SUPFAM" id="SSF53448">
    <property type="entry name" value="Nucleotide-diphospho-sugar transferases"/>
    <property type="match status" value="1"/>
</dbReference>
<evidence type="ECO:0000256" key="2">
    <source>
        <dbReference type="ARBA" id="ARBA00022475"/>
    </source>
</evidence>
<feature type="transmembrane region" description="Helical" evidence="6">
    <location>
        <begin position="267"/>
        <end position="288"/>
    </location>
</feature>
<dbReference type="AlphaFoldDB" id="A0AAU7CSZ1"/>
<dbReference type="PANTHER" id="PTHR43646">
    <property type="entry name" value="GLYCOSYLTRANSFERASE"/>
    <property type="match status" value="1"/>
</dbReference>
<dbReference type="GO" id="GO:0016757">
    <property type="term" value="F:glycosyltransferase activity"/>
    <property type="evidence" value="ECO:0007669"/>
    <property type="project" value="UniProtKB-KW"/>
</dbReference>
<feature type="transmembrane region" description="Helical" evidence="6">
    <location>
        <begin position="295"/>
        <end position="312"/>
    </location>
</feature>
<keyword evidence="5 6" id="KW-0472">Membrane</keyword>
<sequence length="357" mass="38660">MILPALLCATGLPAGFLLIQRVPSCPPAQSHATISLSIVIPARNEQDNLPRLLQSIAASAARPAEILVVDDASTDNTALIAQSLGATVIASAPLPTGWTGKAWACHQGAQRAIGENLLFLDADTFFVKDGLNGLIARWLREQDPRLVMSLLPYHVISDQYEQLSLFFNVLMAAGAGGFGVISKPRLFGQSLLIAKGTYFAVGGHAAVRGFVLENLNLATLIRASGSRILCLSGRGTLHMRMFPEGLGQMSDSWTKAFIHGAAASDGFILTSAVMWISALWSTALLLIVPRDYGRLGLAFVYLMFSSQLVYLARQLGSYRLLTVLLYPLPLAYYCAVFGRSAARRALRRKTVWRGREV</sequence>
<evidence type="ECO:0000256" key="4">
    <source>
        <dbReference type="ARBA" id="ARBA00022679"/>
    </source>
</evidence>
<dbReference type="InterPro" id="IPR001173">
    <property type="entry name" value="Glyco_trans_2-like"/>
</dbReference>
<dbReference type="EMBL" id="CP121194">
    <property type="protein sequence ID" value="XBH08588.1"/>
    <property type="molecule type" value="Genomic_DNA"/>
</dbReference>
<dbReference type="EMBL" id="CP121195">
    <property type="protein sequence ID" value="XBH11892.1"/>
    <property type="molecule type" value="Genomic_DNA"/>
</dbReference>
<gene>
    <name evidence="8" type="ORF">P4G45_08750</name>
    <name evidence="9" type="ORF">P8936_09200</name>
</gene>
<dbReference type="KEGG" id="epl:P4G45_08750"/>
<dbReference type="PANTHER" id="PTHR43646:SF2">
    <property type="entry name" value="GLYCOSYLTRANSFERASE 2-LIKE DOMAIN-CONTAINING PROTEIN"/>
    <property type="match status" value="1"/>
</dbReference>
<evidence type="ECO:0000256" key="6">
    <source>
        <dbReference type="SAM" id="Phobius"/>
    </source>
</evidence>
<dbReference type="Pfam" id="PF00535">
    <property type="entry name" value="Glycos_transf_2"/>
    <property type="match status" value="1"/>
</dbReference>
<dbReference type="InterPro" id="IPR029044">
    <property type="entry name" value="Nucleotide-diphossugar_trans"/>
</dbReference>
<evidence type="ECO:0000259" key="7">
    <source>
        <dbReference type="Pfam" id="PF00535"/>
    </source>
</evidence>
<reference evidence="8" key="1">
    <citation type="submission" date="2023-03" db="EMBL/GenBank/DDBJ databases">
        <title>Edaphobacter sp.</title>
        <authorList>
            <person name="Huber K.J."/>
            <person name="Papendorf J."/>
            <person name="Pilke C."/>
            <person name="Bunk B."/>
            <person name="Sproeer C."/>
            <person name="Pester M."/>
        </authorList>
    </citation>
    <scope>NUCLEOTIDE SEQUENCE</scope>
    <source>
        <strain evidence="8">DSM 109919</strain>
        <strain evidence="9">DSM 109920</strain>
    </source>
</reference>
<keyword evidence="6" id="KW-0812">Transmembrane</keyword>
<evidence type="ECO:0000313" key="9">
    <source>
        <dbReference type="EMBL" id="XBH11892.1"/>
    </source>
</evidence>
<proteinExistence type="predicted"/>
<name>A0AAU7CSZ1_9BACT</name>
<evidence type="ECO:0000256" key="3">
    <source>
        <dbReference type="ARBA" id="ARBA00022676"/>
    </source>
</evidence>
<accession>A0AAU7CSZ1</accession>
<keyword evidence="4 8" id="KW-0808">Transferase</keyword>
<evidence type="ECO:0000256" key="5">
    <source>
        <dbReference type="ARBA" id="ARBA00023136"/>
    </source>
</evidence>
<keyword evidence="6" id="KW-1133">Transmembrane helix</keyword>
<dbReference type="EC" id="2.4.-.-" evidence="8"/>
<keyword evidence="2" id="KW-1003">Cell membrane</keyword>
<feature type="domain" description="Glycosyltransferase 2-like" evidence="7">
    <location>
        <begin position="37"/>
        <end position="213"/>
    </location>
</feature>
<evidence type="ECO:0000313" key="8">
    <source>
        <dbReference type="EMBL" id="XBH08588.1"/>
    </source>
</evidence>
<feature type="transmembrane region" description="Helical" evidence="6">
    <location>
        <begin position="318"/>
        <end position="338"/>
    </location>
</feature>
<dbReference type="GO" id="GO:0005886">
    <property type="term" value="C:plasma membrane"/>
    <property type="evidence" value="ECO:0007669"/>
    <property type="project" value="UniProtKB-SubCell"/>
</dbReference>
<keyword evidence="3 8" id="KW-0328">Glycosyltransferase</keyword>
<accession>A0AAU7D3H8</accession>
<protein>
    <submittedName>
        <fullName evidence="8">Glycosyltransferase</fullName>
        <ecNumber evidence="8">2.4.-.-</ecNumber>
    </submittedName>
</protein>
<organism evidence="8">
    <name type="scientific">Edaphobacter paludis</name>
    <dbReference type="NCBI Taxonomy" id="3035702"/>
    <lineage>
        <taxon>Bacteria</taxon>
        <taxon>Pseudomonadati</taxon>
        <taxon>Acidobacteriota</taxon>
        <taxon>Terriglobia</taxon>
        <taxon>Terriglobales</taxon>
        <taxon>Acidobacteriaceae</taxon>
        <taxon>Edaphobacter</taxon>
    </lineage>
</organism>
<dbReference type="RefSeq" id="WP_348266097.1">
    <property type="nucleotide sequence ID" value="NZ_CP121194.1"/>
</dbReference>
<evidence type="ECO:0000256" key="1">
    <source>
        <dbReference type="ARBA" id="ARBA00004236"/>
    </source>
</evidence>
<comment type="subcellular location">
    <subcellularLocation>
        <location evidence="1">Cell membrane</location>
    </subcellularLocation>
</comment>
<dbReference type="Gene3D" id="3.90.550.10">
    <property type="entry name" value="Spore Coat Polysaccharide Biosynthesis Protein SpsA, Chain A"/>
    <property type="match status" value="1"/>
</dbReference>